<dbReference type="PANTHER" id="PTHR34833">
    <property type="entry name" value="GENE, 17359-RELATED"/>
    <property type="match status" value="1"/>
</dbReference>
<dbReference type="OMA" id="DRRNSKW"/>
<dbReference type="eggNOG" id="ENOG502S3MZ">
    <property type="taxonomic scope" value="Eukaryota"/>
</dbReference>
<dbReference type="Pfam" id="PF15123">
    <property type="entry name" value="DUF4562"/>
    <property type="match status" value="1"/>
</dbReference>
<feature type="compositionally biased region" description="Polar residues" evidence="1">
    <location>
        <begin position="155"/>
        <end position="165"/>
    </location>
</feature>
<evidence type="ECO:0000256" key="1">
    <source>
        <dbReference type="SAM" id="MobiDB-lite"/>
    </source>
</evidence>
<reference evidence="2" key="2">
    <citation type="submission" date="2025-08" db="UniProtKB">
        <authorList>
            <consortium name="Ensembl"/>
        </authorList>
    </citation>
    <scope>IDENTIFICATION</scope>
</reference>
<evidence type="ECO:0000313" key="2">
    <source>
        <dbReference type="Ensembl" id="ENSLOCP00000009759.1"/>
    </source>
</evidence>
<reference evidence="2" key="3">
    <citation type="submission" date="2025-09" db="UniProtKB">
        <authorList>
            <consortium name="Ensembl"/>
        </authorList>
    </citation>
    <scope>IDENTIFICATION</scope>
</reference>
<evidence type="ECO:0000313" key="3">
    <source>
        <dbReference type="Proteomes" id="UP000018468"/>
    </source>
</evidence>
<dbReference type="Proteomes" id="UP000018468">
    <property type="component" value="Linkage group LG4"/>
</dbReference>
<dbReference type="Ensembl" id="ENSLOCT00000009770.1">
    <property type="protein sequence ID" value="ENSLOCP00000009759.1"/>
    <property type="gene ID" value="ENSLOCG00000008036.1"/>
</dbReference>
<accession>W5MN00</accession>
<protein>
    <submittedName>
        <fullName evidence="2">Sperm microtubule inner protein 2</fullName>
    </submittedName>
</protein>
<organism evidence="2 3">
    <name type="scientific">Lepisosteus oculatus</name>
    <name type="common">Spotted gar</name>
    <dbReference type="NCBI Taxonomy" id="7918"/>
    <lineage>
        <taxon>Eukaryota</taxon>
        <taxon>Metazoa</taxon>
        <taxon>Chordata</taxon>
        <taxon>Craniata</taxon>
        <taxon>Vertebrata</taxon>
        <taxon>Euteleostomi</taxon>
        <taxon>Actinopterygii</taxon>
        <taxon>Neopterygii</taxon>
        <taxon>Holostei</taxon>
        <taxon>Semionotiformes</taxon>
        <taxon>Lepisosteidae</taxon>
        <taxon>Lepisosteus</taxon>
    </lineage>
</organism>
<dbReference type="EMBL" id="AHAT01015319">
    <property type="status" value="NOT_ANNOTATED_CDS"/>
    <property type="molecule type" value="Genomic_DNA"/>
</dbReference>
<name>W5MN00_LEPOC</name>
<dbReference type="InParanoid" id="W5MN00"/>
<keyword evidence="3" id="KW-1185">Reference proteome</keyword>
<sequence>MTSNKYSGAQRGHPVYSQRMLFTGPDGIGDYRVRVADFPRYIGVGTLSPEGTSELDYMHRAAPGTPAPMPKHCYVGGVGWGVQEYSALNARNLHSKMQFQLAEFRQACEERVTHSYQNPWQPPPRVLNEQSAGARGKLAWTQNVYQNYYQLSQRNMQKQDSQETFSDVPEETSPFQDNEAM</sequence>
<dbReference type="GeneTree" id="ENSGT00390000012736"/>
<reference evidence="3" key="1">
    <citation type="submission" date="2011-12" db="EMBL/GenBank/DDBJ databases">
        <title>The Draft Genome of Lepisosteus oculatus.</title>
        <authorList>
            <consortium name="The Broad Institute Genome Assembly &amp; Analysis Group"/>
            <consortium name="Computational R&amp;D Group"/>
            <consortium name="and Sequencing Platform"/>
            <person name="Di Palma F."/>
            <person name="Alfoldi J."/>
            <person name="Johnson J."/>
            <person name="Berlin A."/>
            <person name="Gnerre S."/>
            <person name="Jaffe D."/>
            <person name="MacCallum I."/>
            <person name="Young S."/>
            <person name="Walker B.J."/>
            <person name="Lander E.S."/>
            <person name="Lindblad-Toh K."/>
        </authorList>
    </citation>
    <scope>NUCLEOTIDE SEQUENCE [LARGE SCALE GENOMIC DNA]</scope>
</reference>
<dbReference type="AlphaFoldDB" id="W5MN00"/>
<dbReference type="HOGENOM" id="CLU_1488564_0_0_1"/>
<dbReference type="InterPro" id="IPR027814">
    <property type="entry name" value="DUF4562"/>
</dbReference>
<dbReference type="PANTHER" id="PTHR34833:SF1">
    <property type="entry name" value="GENE, 17359-RELATED"/>
    <property type="match status" value="1"/>
</dbReference>
<dbReference type="GeneID" id="102696761"/>
<feature type="region of interest" description="Disordered" evidence="1">
    <location>
        <begin position="155"/>
        <end position="181"/>
    </location>
</feature>
<dbReference type="OrthoDB" id="6140842at2759"/>
<dbReference type="Bgee" id="ENSLOCG00000008036">
    <property type="expression patterns" value="Expressed in testis and 4 other cell types or tissues"/>
</dbReference>
<proteinExistence type="predicted"/>